<sequence>MDRLNVTLEVLNDLIEVNGQRIWSYEAVRGRSAGQADDELSRMLEQIIIQGQRLQEELEVEYVALNNDLPTRGNPKGVILRAWDIVRSTFDKKGKGPMSISEYFDTGERAMLKAYRYAEKRSRIR</sequence>
<name>A0ABV7JM38_9SPHI</name>
<dbReference type="Proteomes" id="UP001595526">
    <property type="component" value="Unassembled WGS sequence"/>
</dbReference>
<gene>
    <name evidence="1" type="ORF">ACFOET_15500</name>
</gene>
<evidence type="ECO:0008006" key="3">
    <source>
        <dbReference type="Google" id="ProtNLM"/>
    </source>
</evidence>
<accession>A0ABV7JM38</accession>
<comment type="caution">
    <text evidence="1">The sequence shown here is derived from an EMBL/GenBank/DDBJ whole genome shotgun (WGS) entry which is preliminary data.</text>
</comment>
<reference evidence="2" key="1">
    <citation type="journal article" date="2019" name="Int. J. Syst. Evol. Microbiol.">
        <title>The Global Catalogue of Microorganisms (GCM) 10K type strain sequencing project: providing services to taxonomists for standard genome sequencing and annotation.</title>
        <authorList>
            <consortium name="The Broad Institute Genomics Platform"/>
            <consortium name="The Broad Institute Genome Sequencing Center for Infectious Disease"/>
            <person name="Wu L."/>
            <person name="Ma J."/>
        </authorList>
    </citation>
    <scope>NUCLEOTIDE SEQUENCE [LARGE SCALE GENOMIC DNA]</scope>
    <source>
        <strain evidence="2">KCTC 52416</strain>
    </source>
</reference>
<evidence type="ECO:0000313" key="2">
    <source>
        <dbReference type="Proteomes" id="UP001595526"/>
    </source>
</evidence>
<dbReference type="EMBL" id="JBHRTA010000038">
    <property type="protein sequence ID" value="MFC3199029.1"/>
    <property type="molecule type" value="Genomic_DNA"/>
</dbReference>
<evidence type="ECO:0000313" key="1">
    <source>
        <dbReference type="EMBL" id="MFC3199029.1"/>
    </source>
</evidence>
<keyword evidence="2" id="KW-1185">Reference proteome</keyword>
<dbReference type="RefSeq" id="WP_379024253.1">
    <property type="nucleotide sequence ID" value="NZ_JBHRTA010000038.1"/>
</dbReference>
<organism evidence="1 2">
    <name type="scientific">Parapedobacter deserti</name>
    <dbReference type="NCBI Taxonomy" id="1912957"/>
    <lineage>
        <taxon>Bacteria</taxon>
        <taxon>Pseudomonadati</taxon>
        <taxon>Bacteroidota</taxon>
        <taxon>Sphingobacteriia</taxon>
        <taxon>Sphingobacteriales</taxon>
        <taxon>Sphingobacteriaceae</taxon>
        <taxon>Parapedobacter</taxon>
    </lineage>
</organism>
<protein>
    <recommendedName>
        <fullName evidence="3">DUF2383 domain-containing protein</fullName>
    </recommendedName>
</protein>
<proteinExistence type="predicted"/>
<dbReference type="InterPro" id="IPR012347">
    <property type="entry name" value="Ferritin-like"/>
</dbReference>
<dbReference type="Gene3D" id="1.20.1260.10">
    <property type="match status" value="1"/>
</dbReference>